<sequence length="493" mass="55868">MRLGRLLTYFSTSPAIRLLHATNAPFIITFFEQVFKQASRITLPHSELFTALVAYQEELSETHPGVLSSRADSYLNDWCSAESRWLQRLLESGRDEPLYQLTPHSEDVLVFLDRALDKDLGFVGTESRLKLVIDTLSDLVIGSSDDPEVRLQHLRAEYARIASEIEQIEATGQVAKYQPGQIRERFATAVTLLRQLQGDFRAVEESFRRITVEVQQRQIAGSGSRGGILEFALDSEDFLKREDQGVSFYAFVSLILSPQQTAKLETVIRGVRQITELTQQHEGLETIRSMVTLLQREAEKVMRTNHRLSATLRRLLDDRTHADRQRIAHLLREIQGQAISLAGSPASTSVGLTLDLELTLESPLRRAFWTEPPKFEAVDLTSYQPDADARQHAFEQLAALHHINWRELRVRIRQALALEHAPTLHDLLAIHPLNGGVVEVIAYLQIAMDDGHQIDRRASETLILRPKTPHGRSLLITVPRITFLSTQRNGHAR</sequence>
<dbReference type="AlphaFoldDB" id="A0A5K7X5H5"/>
<organism evidence="1 2">
    <name type="scientific">Lacipirellula parvula</name>
    <dbReference type="NCBI Taxonomy" id="2650471"/>
    <lineage>
        <taxon>Bacteria</taxon>
        <taxon>Pseudomonadati</taxon>
        <taxon>Planctomycetota</taxon>
        <taxon>Planctomycetia</taxon>
        <taxon>Pirellulales</taxon>
        <taxon>Lacipirellulaceae</taxon>
        <taxon>Lacipirellula</taxon>
    </lineage>
</organism>
<dbReference type="Proteomes" id="UP000326837">
    <property type="component" value="Chromosome"/>
</dbReference>
<keyword evidence="2" id="KW-1185">Reference proteome</keyword>
<evidence type="ECO:0000313" key="1">
    <source>
        <dbReference type="EMBL" id="BBO31067.1"/>
    </source>
</evidence>
<proteinExistence type="predicted"/>
<dbReference type="KEGG" id="lpav:PLANPX_0679"/>
<dbReference type="EMBL" id="AP021861">
    <property type="protein sequence ID" value="BBO31067.1"/>
    <property type="molecule type" value="Genomic_DNA"/>
</dbReference>
<gene>
    <name evidence="1" type="ORF">PLANPX_0679</name>
</gene>
<evidence type="ECO:0008006" key="3">
    <source>
        <dbReference type="Google" id="ProtNLM"/>
    </source>
</evidence>
<protein>
    <recommendedName>
        <fullName evidence="3">DUF3375 domain-containing protein</fullName>
    </recommendedName>
</protein>
<reference evidence="2" key="1">
    <citation type="submission" date="2019-10" db="EMBL/GenBank/DDBJ databases">
        <title>Lacipirellula parvula gen. nov., sp. nov., representing a lineage of planctomycetes widespread in freshwater anoxic habitats, and description of the family Lacipirellulaceae.</title>
        <authorList>
            <person name="Dedysh S.N."/>
            <person name="Kulichevskaya I.S."/>
            <person name="Beletsky A.V."/>
            <person name="Rakitin A.L."/>
            <person name="Mardanov A.V."/>
            <person name="Ivanova A.A."/>
            <person name="Saltykova V.X."/>
            <person name="Rijpstra W.I.C."/>
            <person name="Sinninghe Damste J.S."/>
            <person name="Ravin N.V."/>
        </authorList>
    </citation>
    <scope>NUCLEOTIDE SEQUENCE [LARGE SCALE GENOMIC DNA]</scope>
    <source>
        <strain evidence="2">PX69</strain>
    </source>
</reference>
<dbReference type="Pfam" id="PF11855">
    <property type="entry name" value="DUF3375"/>
    <property type="match status" value="1"/>
</dbReference>
<dbReference type="InterPro" id="IPR021804">
    <property type="entry name" value="DUF3375"/>
</dbReference>
<evidence type="ECO:0000313" key="2">
    <source>
        <dbReference type="Proteomes" id="UP000326837"/>
    </source>
</evidence>
<name>A0A5K7X5H5_9BACT</name>
<accession>A0A5K7X5H5</accession>
<dbReference type="RefSeq" id="WP_152097281.1">
    <property type="nucleotide sequence ID" value="NZ_AP021861.1"/>
</dbReference>